<proteinExistence type="predicted"/>
<dbReference type="Proteomes" id="UP000245956">
    <property type="component" value="Unassembled WGS sequence"/>
</dbReference>
<reference evidence="1" key="3">
    <citation type="submission" date="2023-11" db="EMBL/GenBank/DDBJ databases">
        <authorList>
            <person name="Beijen E."/>
            <person name="Ohm R.A."/>
        </authorList>
    </citation>
    <scope>NUCLEOTIDE SEQUENCE</scope>
    <source>
        <strain evidence="1">CBS 150709</strain>
    </source>
</reference>
<evidence type="ECO:0000313" key="2">
    <source>
        <dbReference type="EMBL" id="PWI70169.1"/>
    </source>
</evidence>
<keyword evidence="4" id="KW-1185">Reference proteome</keyword>
<gene>
    <name evidence="2" type="ORF">PCL_00313</name>
    <name evidence="1" type="ORF">Purlil1_10025</name>
</gene>
<evidence type="ECO:0000313" key="4">
    <source>
        <dbReference type="Proteomes" id="UP001287286"/>
    </source>
</evidence>
<comment type="caution">
    <text evidence="2">The sequence shown here is derived from an EMBL/GenBank/DDBJ whole genome shotgun (WGS) entry which is preliminary data.</text>
</comment>
<protein>
    <submittedName>
        <fullName evidence="2">Uncharacterized protein</fullName>
    </submittedName>
</protein>
<dbReference type="EMBL" id="LCWV01000010">
    <property type="protein sequence ID" value="PWI70169.1"/>
    <property type="molecule type" value="Genomic_DNA"/>
</dbReference>
<sequence>MCNGKDDGCGRCSARKFPDTEKEHFTCELAPYKAPPSPSQPPRPVAKVTPLVRDEHGYVKYADIAKSITHEANVTCVAKKQRMEGYDAIVPVAVCKTRKPLEGWEPVHGTVGLTNAVYKLGIADFQYGHYLPGQGMKLLGVARLGGLQVDISAPSAKTRLIRTKWCSETEPNGDCGGILTRESGHA</sequence>
<reference evidence="2 3" key="2">
    <citation type="journal article" date="2016" name="Front. Microbiol.">
        <title>Genome and transcriptome sequences reveal the specific parasitism of the nematophagous Purpureocillium lilacinum 36-1.</title>
        <authorList>
            <person name="Xie J."/>
            <person name="Li S."/>
            <person name="Mo C."/>
            <person name="Xiao X."/>
            <person name="Peng D."/>
            <person name="Wang G."/>
            <person name="Xiao Y."/>
        </authorList>
    </citation>
    <scope>NUCLEOTIDE SEQUENCE [LARGE SCALE GENOMIC DNA]</scope>
    <source>
        <strain evidence="2 3">36-1</strain>
    </source>
</reference>
<name>A0A2U3E6S2_PURLI</name>
<organism evidence="2 3">
    <name type="scientific">Purpureocillium lilacinum</name>
    <name type="common">Paecilomyces lilacinus</name>
    <dbReference type="NCBI Taxonomy" id="33203"/>
    <lineage>
        <taxon>Eukaryota</taxon>
        <taxon>Fungi</taxon>
        <taxon>Dikarya</taxon>
        <taxon>Ascomycota</taxon>
        <taxon>Pezizomycotina</taxon>
        <taxon>Sordariomycetes</taxon>
        <taxon>Hypocreomycetidae</taxon>
        <taxon>Hypocreales</taxon>
        <taxon>Ophiocordycipitaceae</taxon>
        <taxon>Purpureocillium</taxon>
    </lineage>
</organism>
<evidence type="ECO:0000313" key="3">
    <source>
        <dbReference type="Proteomes" id="UP000245956"/>
    </source>
</evidence>
<dbReference type="AlphaFoldDB" id="A0A2U3E6S2"/>
<reference evidence="1 4" key="4">
    <citation type="journal article" date="2024" name="Microbiol. Resour. Announc.">
        <title>Genome annotations for the ascomycete fungi Trichoderma harzianum, Trichoderma aggressivum, and Purpureocillium lilacinum.</title>
        <authorList>
            <person name="Beijen E.P.W."/>
            <person name="Ohm R.A."/>
        </authorList>
    </citation>
    <scope>NUCLEOTIDE SEQUENCE [LARGE SCALE GENOMIC DNA]</scope>
    <source>
        <strain evidence="1 4">CBS 150709</strain>
    </source>
</reference>
<evidence type="ECO:0000313" key="1">
    <source>
        <dbReference type="EMBL" id="KAK4084990.1"/>
    </source>
</evidence>
<reference evidence="2" key="1">
    <citation type="submission" date="2015-05" db="EMBL/GenBank/DDBJ databases">
        <authorList>
            <person name="Wang D.B."/>
            <person name="Wang M."/>
        </authorList>
    </citation>
    <scope>NUCLEOTIDE SEQUENCE</scope>
    <source>
        <strain evidence="2">36-1</strain>
    </source>
</reference>
<dbReference type="Proteomes" id="UP001287286">
    <property type="component" value="Unassembled WGS sequence"/>
</dbReference>
<dbReference type="EMBL" id="JAWRVI010000048">
    <property type="protein sequence ID" value="KAK4084990.1"/>
    <property type="molecule type" value="Genomic_DNA"/>
</dbReference>
<accession>A0A2U3E6S2</accession>